<dbReference type="AlphaFoldDB" id="A0A316H8C8"/>
<dbReference type="InterPro" id="IPR041667">
    <property type="entry name" value="Cupin_8"/>
</dbReference>
<protein>
    <submittedName>
        <fullName evidence="2">Cupin-like domain-containing protein</fullName>
    </submittedName>
</protein>
<proteinExistence type="predicted"/>
<dbReference type="SUPFAM" id="SSF48403">
    <property type="entry name" value="Ankyrin repeat"/>
    <property type="match status" value="1"/>
</dbReference>
<dbReference type="Pfam" id="PF13621">
    <property type="entry name" value="Cupin_8"/>
    <property type="match status" value="1"/>
</dbReference>
<gene>
    <name evidence="2" type="ORF">LX99_05045</name>
</gene>
<evidence type="ECO:0000313" key="2">
    <source>
        <dbReference type="EMBL" id="PWK65253.1"/>
    </source>
</evidence>
<feature type="domain" description="JmjC" evidence="1">
    <location>
        <begin position="90"/>
        <end position="248"/>
    </location>
</feature>
<organism evidence="2 3">
    <name type="scientific">Mucilaginibacter oryzae</name>
    <dbReference type="NCBI Taxonomy" id="468058"/>
    <lineage>
        <taxon>Bacteria</taxon>
        <taxon>Pseudomonadati</taxon>
        <taxon>Bacteroidota</taxon>
        <taxon>Sphingobacteriia</taxon>
        <taxon>Sphingobacteriales</taxon>
        <taxon>Sphingobacteriaceae</taxon>
        <taxon>Mucilaginibacter</taxon>
    </lineage>
</organism>
<name>A0A316H8C8_9SPHI</name>
<dbReference type="PANTHER" id="PTHR12461">
    <property type="entry name" value="HYPOXIA-INDUCIBLE FACTOR 1 ALPHA INHIBITOR-RELATED"/>
    <property type="match status" value="1"/>
</dbReference>
<dbReference type="RefSeq" id="WP_109611011.1">
    <property type="nucleotide sequence ID" value="NZ_QGHA01000023.1"/>
</dbReference>
<dbReference type="PANTHER" id="PTHR12461:SF105">
    <property type="entry name" value="HYPOXIA-INDUCIBLE FACTOR 1-ALPHA INHIBITOR"/>
    <property type="match status" value="1"/>
</dbReference>
<accession>A0A316H8C8</accession>
<evidence type="ECO:0000259" key="1">
    <source>
        <dbReference type="PROSITE" id="PS51184"/>
    </source>
</evidence>
<keyword evidence="3" id="KW-1185">Reference proteome</keyword>
<dbReference type="InterPro" id="IPR003347">
    <property type="entry name" value="JmjC_dom"/>
</dbReference>
<sequence>MKNIDEVSNITDQEFYDIYFSKKPVLIKGSVTETSYFKNWSHEYLMNKIGTRPVPVRYISNGIFNDASEIVTLPFNDFIKLSLQEEARSYYLQFTSMEAFFPELLIDLEKPHLMQDSDIPILPALLWIGGAGCVSPLHYDFDENFLVQVRGRKSVKLFSPLDSSYLYPGTSHPFHLSTMNLEEPDRERFPLFNKADPYHCDLNAGDILYIPPRWWHHVKTITPSISINHWFDRFDVLRGKGLEAKTTDEIVDAFQKYLSLGLPIDHRDVLGESLFIKAIQLGYRNVIEAMIRLGANANCVSSRIMPGASALKVADSLQQNDIYALLVANGAF</sequence>
<dbReference type="Proteomes" id="UP000245678">
    <property type="component" value="Unassembled WGS sequence"/>
</dbReference>
<dbReference type="Gene3D" id="2.60.120.650">
    <property type="entry name" value="Cupin"/>
    <property type="match status" value="1"/>
</dbReference>
<dbReference type="PROSITE" id="PS51184">
    <property type="entry name" value="JMJC"/>
    <property type="match status" value="1"/>
</dbReference>
<evidence type="ECO:0000313" key="3">
    <source>
        <dbReference type="Proteomes" id="UP000245678"/>
    </source>
</evidence>
<comment type="caution">
    <text evidence="2">The sequence shown here is derived from an EMBL/GenBank/DDBJ whole genome shotgun (WGS) entry which is preliminary data.</text>
</comment>
<dbReference type="EMBL" id="QGHA01000023">
    <property type="protein sequence ID" value="PWK65253.1"/>
    <property type="molecule type" value="Genomic_DNA"/>
</dbReference>
<dbReference type="SUPFAM" id="SSF51197">
    <property type="entry name" value="Clavaminate synthase-like"/>
    <property type="match status" value="1"/>
</dbReference>
<dbReference type="SMART" id="SM00558">
    <property type="entry name" value="JmjC"/>
    <property type="match status" value="1"/>
</dbReference>
<dbReference type="Gene3D" id="1.25.40.20">
    <property type="entry name" value="Ankyrin repeat-containing domain"/>
    <property type="match status" value="1"/>
</dbReference>
<reference evidence="2 3" key="1">
    <citation type="submission" date="2018-05" db="EMBL/GenBank/DDBJ databases">
        <title>Genomic Encyclopedia of Archaeal and Bacterial Type Strains, Phase II (KMG-II): from individual species to whole genera.</title>
        <authorList>
            <person name="Goeker M."/>
        </authorList>
    </citation>
    <scope>NUCLEOTIDE SEQUENCE [LARGE SCALE GENOMIC DNA]</scope>
    <source>
        <strain evidence="2 3">DSM 19975</strain>
    </source>
</reference>
<dbReference type="InterPro" id="IPR036770">
    <property type="entry name" value="Ankyrin_rpt-contain_sf"/>
</dbReference>